<accession>A0ABR2R5E1</accession>
<reference evidence="1 2" key="1">
    <citation type="journal article" date="2024" name="G3 (Bethesda)">
        <title>Genome assembly of Hibiscus sabdariffa L. provides insights into metabolisms of medicinal natural products.</title>
        <authorList>
            <person name="Kim T."/>
        </authorList>
    </citation>
    <scope>NUCLEOTIDE SEQUENCE [LARGE SCALE GENOMIC DNA]</scope>
    <source>
        <strain evidence="1">TK-2024</strain>
        <tissue evidence="1">Old leaves</tissue>
    </source>
</reference>
<protein>
    <submittedName>
        <fullName evidence="1">Uncharacterized protein</fullName>
    </submittedName>
</protein>
<dbReference type="Proteomes" id="UP001396334">
    <property type="component" value="Unassembled WGS sequence"/>
</dbReference>
<name>A0ABR2R5E1_9ROSI</name>
<sequence>WSLLHVSPCVLAASRAKIWVDHAVSKCFQPGSGQCFRFTEPTTDGWTYRAVSNIIATQLSAPKEKCRDQLTKCC</sequence>
<gene>
    <name evidence="1" type="ORF">V6N11_074908</name>
</gene>
<comment type="caution">
    <text evidence="1">The sequence shown here is derived from an EMBL/GenBank/DDBJ whole genome shotgun (WGS) entry which is preliminary data.</text>
</comment>
<keyword evidence="2" id="KW-1185">Reference proteome</keyword>
<evidence type="ECO:0000313" key="2">
    <source>
        <dbReference type="Proteomes" id="UP001396334"/>
    </source>
</evidence>
<evidence type="ECO:0000313" key="1">
    <source>
        <dbReference type="EMBL" id="KAK9008001.1"/>
    </source>
</evidence>
<organism evidence="1 2">
    <name type="scientific">Hibiscus sabdariffa</name>
    <name type="common">roselle</name>
    <dbReference type="NCBI Taxonomy" id="183260"/>
    <lineage>
        <taxon>Eukaryota</taxon>
        <taxon>Viridiplantae</taxon>
        <taxon>Streptophyta</taxon>
        <taxon>Embryophyta</taxon>
        <taxon>Tracheophyta</taxon>
        <taxon>Spermatophyta</taxon>
        <taxon>Magnoliopsida</taxon>
        <taxon>eudicotyledons</taxon>
        <taxon>Gunneridae</taxon>
        <taxon>Pentapetalae</taxon>
        <taxon>rosids</taxon>
        <taxon>malvids</taxon>
        <taxon>Malvales</taxon>
        <taxon>Malvaceae</taxon>
        <taxon>Malvoideae</taxon>
        <taxon>Hibiscus</taxon>
    </lineage>
</organism>
<dbReference type="EMBL" id="JBBPBN010000026">
    <property type="protein sequence ID" value="KAK9008001.1"/>
    <property type="molecule type" value="Genomic_DNA"/>
</dbReference>
<proteinExistence type="predicted"/>
<feature type="non-terminal residue" evidence="1">
    <location>
        <position position="1"/>
    </location>
</feature>